<keyword evidence="1" id="KW-1133">Transmembrane helix</keyword>
<reference evidence="3" key="1">
    <citation type="journal article" date="2019" name="Int. J. Syst. Evol. Microbiol.">
        <title>The Global Catalogue of Microorganisms (GCM) 10K type strain sequencing project: providing services to taxonomists for standard genome sequencing and annotation.</title>
        <authorList>
            <consortium name="The Broad Institute Genomics Platform"/>
            <consortium name="The Broad Institute Genome Sequencing Center for Infectious Disease"/>
            <person name="Wu L."/>
            <person name="Ma J."/>
        </authorList>
    </citation>
    <scope>NUCLEOTIDE SEQUENCE [LARGE SCALE GENOMIC DNA]</scope>
    <source>
        <strain evidence="3">CCUG 60742</strain>
    </source>
</reference>
<evidence type="ECO:0000256" key="1">
    <source>
        <dbReference type="SAM" id="Phobius"/>
    </source>
</evidence>
<feature type="transmembrane region" description="Helical" evidence="1">
    <location>
        <begin position="5"/>
        <end position="22"/>
    </location>
</feature>
<keyword evidence="1" id="KW-0812">Transmembrane</keyword>
<comment type="caution">
    <text evidence="2">The sequence shown here is derived from an EMBL/GenBank/DDBJ whole genome shotgun (WGS) entry which is preliminary data.</text>
</comment>
<keyword evidence="3" id="KW-1185">Reference proteome</keyword>
<keyword evidence="1" id="KW-0472">Membrane</keyword>
<protein>
    <recommendedName>
        <fullName evidence="4">DoxX family protein</fullName>
    </recommendedName>
</protein>
<dbReference type="Proteomes" id="UP001597073">
    <property type="component" value="Unassembled WGS sequence"/>
</dbReference>
<accession>A0ABW2ZCS2</accession>
<gene>
    <name evidence="2" type="ORF">ACFQZI_03920</name>
</gene>
<evidence type="ECO:0000313" key="3">
    <source>
        <dbReference type="Proteomes" id="UP001597073"/>
    </source>
</evidence>
<feature type="transmembrane region" description="Helical" evidence="1">
    <location>
        <begin position="42"/>
        <end position="61"/>
    </location>
</feature>
<feature type="transmembrane region" description="Helical" evidence="1">
    <location>
        <begin position="70"/>
        <end position="88"/>
    </location>
</feature>
<evidence type="ECO:0008006" key="4">
    <source>
        <dbReference type="Google" id="ProtNLM"/>
    </source>
</evidence>
<name>A0ABW2ZCS2_9SPHI</name>
<dbReference type="EMBL" id="JBHTIA010000003">
    <property type="protein sequence ID" value="MFD0763983.1"/>
    <property type="molecule type" value="Genomic_DNA"/>
</dbReference>
<proteinExistence type="predicted"/>
<sequence length="93" mass="10879">MKKPIVRYIFYFLCLYDLYLYLPDIFDLFGSDIQPPTIDYLLYFDAAMLLFGGIVIGIILIRTEGRFNKVLGIIMILMNMIFTPWFILRGLPG</sequence>
<evidence type="ECO:0000313" key="2">
    <source>
        <dbReference type="EMBL" id="MFD0763983.1"/>
    </source>
</evidence>
<organism evidence="2 3">
    <name type="scientific">Mucilaginibacter lutimaris</name>
    <dbReference type="NCBI Taxonomy" id="931629"/>
    <lineage>
        <taxon>Bacteria</taxon>
        <taxon>Pseudomonadati</taxon>
        <taxon>Bacteroidota</taxon>
        <taxon>Sphingobacteriia</taxon>
        <taxon>Sphingobacteriales</taxon>
        <taxon>Sphingobacteriaceae</taxon>
        <taxon>Mucilaginibacter</taxon>
    </lineage>
</organism>
<dbReference type="RefSeq" id="WP_377138683.1">
    <property type="nucleotide sequence ID" value="NZ_JBHTIA010000003.1"/>
</dbReference>